<dbReference type="InterPro" id="IPR035391">
    <property type="entry name" value="Arylsulfotran_N"/>
</dbReference>
<dbReference type="EC" id="2.8.2.22" evidence="2"/>
<keyword evidence="2" id="KW-0808">Transferase</keyword>
<gene>
    <name evidence="2" type="primary">assT_2</name>
    <name evidence="2" type="ORF">LMUP508_00870</name>
</gene>
<dbReference type="Gene3D" id="2.60.40.3100">
    <property type="entry name" value="Arylsulphate sulphotransferase monomer, N-terminal domain"/>
    <property type="match status" value="1"/>
</dbReference>
<dbReference type="GO" id="GO:0047686">
    <property type="term" value="F:arylsulfate sulfotransferase activity"/>
    <property type="evidence" value="ECO:0007669"/>
    <property type="project" value="UniProtKB-EC"/>
</dbReference>
<evidence type="ECO:0000313" key="3">
    <source>
        <dbReference type="Proteomes" id="UP000365705"/>
    </source>
</evidence>
<evidence type="ECO:0000259" key="1">
    <source>
        <dbReference type="Pfam" id="PF17425"/>
    </source>
</evidence>
<dbReference type="EMBL" id="CABFNH010000010">
    <property type="protein sequence ID" value="VTZ89745.1"/>
    <property type="molecule type" value="Genomic_DNA"/>
</dbReference>
<sequence>MHHKKGRWLALIAVLLVLCGVGGWFGYRRYSLGVISDKQIIKNINSHLLKNNPTSKQTKSYAKIVKSTTRTLDNAYVKVNPYGTSPLTALMIFKTDQAAKVTYTVVGKTDNTSITNTVKGYKTTHQVPIVGLYANYSNQV</sequence>
<proteinExistence type="predicted"/>
<dbReference type="AlphaFoldDB" id="A0A508YIE5"/>
<feature type="domain" description="Arylsulfotransferase N-terminal" evidence="1">
    <location>
        <begin position="76"/>
        <end position="140"/>
    </location>
</feature>
<dbReference type="InterPro" id="IPR038477">
    <property type="entry name" value="ASST_N_sf"/>
</dbReference>
<evidence type="ECO:0000313" key="2">
    <source>
        <dbReference type="EMBL" id="VTZ89745.1"/>
    </source>
</evidence>
<dbReference type="Pfam" id="PF17425">
    <property type="entry name" value="Arylsulfotran_N"/>
    <property type="match status" value="1"/>
</dbReference>
<dbReference type="RefSeq" id="WP_225431390.1">
    <property type="nucleotide sequence ID" value="NZ_CABFNH010000010.1"/>
</dbReference>
<protein>
    <submittedName>
        <fullName evidence="2">Arylsulfate sulfotransferase AssT</fullName>
        <ecNumber evidence="2">2.8.2.22</ecNumber>
    </submittedName>
</protein>
<reference evidence="2 3" key="1">
    <citation type="submission" date="2019-06" db="EMBL/GenBank/DDBJ databases">
        <authorList>
            <person name="Rodrigo-Torres L."/>
            <person name="Arahal R. D."/>
            <person name="Lucena T."/>
        </authorList>
    </citation>
    <scope>NUCLEOTIDE SEQUENCE [LARGE SCALE GENOMIC DNA]</scope>
    <source>
        <strain evidence="2 3">INIA P508</strain>
    </source>
</reference>
<name>A0A508YIE5_LIMMU</name>
<dbReference type="Proteomes" id="UP000365705">
    <property type="component" value="Unassembled WGS sequence"/>
</dbReference>
<organism evidence="2 3">
    <name type="scientific">Limosilactobacillus mucosae</name>
    <name type="common">Lactobacillus mucosae</name>
    <dbReference type="NCBI Taxonomy" id="97478"/>
    <lineage>
        <taxon>Bacteria</taxon>
        <taxon>Bacillati</taxon>
        <taxon>Bacillota</taxon>
        <taxon>Bacilli</taxon>
        <taxon>Lactobacillales</taxon>
        <taxon>Lactobacillaceae</taxon>
        <taxon>Limosilactobacillus</taxon>
    </lineage>
</organism>
<accession>A0A508YIE5</accession>